<evidence type="ECO:0000313" key="3">
    <source>
        <dbReference type="Proteomes" id="UP000019763"/>
    </source>
</evidence>
<gene>
    <name evidence="2" type="ORF">GNI_141420</name>
</gene>
<name>A0A023B081_GRENI</name>
<evidence type="ECO:0000313" key="2">
    <source>
        <dbReference type="EMBL" id="EZG45044.1"/>
    </source>
</evidence>
<comment type="caution">
    <text evidence="2">The sequence shown here is derived from an EMBL/GenBank/DDBJ whole genome shotgun (WGS) entry which is preliminary data.</text>
</comment>
<dbReference type="RefSeq" id="XP_011132593.1">
    <property type="nucleotide sequence ID" value="XM_011134291.1"/>
</dbReference>
<dbReference type="GeneID" id="22915019"/>
<feature type="region of interest" description="Disordered" evidence="1">
    <location>
        <begin position="626"/>
        <end position="650"/>
    </location>
</feature>
<organism evidence="2 3">
    <name type="scientific">Gregarina niphandrodes</name>
    <name type="common">Septate eugregarine</name>
    <dbReference type="NCBI Taxonomy" id="110365"/>
    <lineage>
        <taxon>Eukaryota</taxon>
        <taxon>Sar</taxon>
        <taxon>Alveolata</taxon>
        <taxon>Apicomplexa</taxon>
        <taxon>Conoidasida</taxon>
        <taxon>Gregarinasina</taxon>
        <taxon>Eugregarinorida</taxon>
        <taxon>Gregarinidae</taxon>
        <taxon>Gregarina</taxon>
    </lineage>
</organism>
<keyword evidence="3" id="KW-1185">Reference proteome</keyword>
<reference evidence="2" key="1">
    <citation type="submission" date="2013-12" db="EMBL/GenBank/DDBJ databases">
        <authorList>
            <person name="Omoto C.K."/>
            <person name="Sibley D."/>
            <person name="Venepally P."/>
            <person name="Hadjithomas M."/>
            <person name="Karamycheva S."/>
            <person name="Brunk B."/>
            <person name="Roos D."/>
            <person name="Caler E."/>
            <person name="Lorenzi H."/>
        </authorList>
    </citation>
    <scope>NUCLEOTIDE SEQUENCE</scope>
</reference>
<accession>A0A023B081</accession>
<feature type="compositionally biased region" description="Polar residues" evidence="1">
    <location>
        <begin position="638"/>
        <end position="650"/>
    </location>
</feature>
<protein>
    <submittedName>
        <fullName evidence="2">Uncharacterized protein</fullName>
    </submittedName>
</protein>
<evidence type="ECO:0000256" key="1">
    <source>
        <dbReference type="SAM" id="MobiDB-lite"/>
    </source>
</evidence>
<proteinExistence type="predicted"/>
<dbReference type="EMBL" id="AFNH02001045">
    <property type="protein sequence ID" value="EZG45044.1"/>
    <property type="molecule type" value="Genomic_DNA"/>
</dbReference>
<dbReference type="AlphaFoldDB" id="A0A023B081"/>
<dbReference type="VEuPathDB" id="CryptoDB:GNI_141420"/>
<sequence length="1127" mass="124479">MLPNECSQLVTTLWAGGPGAKDAKEKIEACQTSEDGWGLAVDCLRSDFTHLNFFGSQLLSSKVKQDHPGCPPLHFLLSTTLECYRGLIARPRLLQSRPVDDDTNRRKADYEAYGQLAKSRVLSLIPLIFDVAVDLTPLCEVISFSSRLPTAPSGAATHGTGTHGAATQGGDEEWDLYEAGLFEGLSEVPPVLAKRESMSYNANIWQSAFVLPYTRTVDNLLCSGLKKFGKRIVDLSTTQDVRFYDRLLLDLRSVAKAVAYHMDLLGELPKTGQVLKQVLALLQQLYMSLNQRQQVDILALGLAALIHRVLAVSVPGLLKPDPIVSLRSTEIATLFRAAIGTLLQVLQRLDNSPDLGGDWDAKIVEDAVDEMVACCSETLSLPAGNEEMSDIFSPMAGEILLFLQKASLTPCHRIFVSVTEAFSALSEGLKSARDEGAESVLVERLEEGLARTLMATWLQSLLQVVECEEDADDEYINALCDGSMDGFMLLLPLYINNPEALHFILETPYEFTRLSQQENAQLGATHLVGANLPGSNRPVEGSNLLVGGSKTQHARQVCIDAFWTAVGETLVILVDRNVNNVLLRQVMNGIVVAEVVPATVKLLETASNYLRRETLRSLLFDSAPAPDAGVPGRPPSPTGLSVATDGSTTVGTPRVNVTTEPGLFSRVKALALRRSHMQLVDVLCFILKRLDASDSDLLEFVRQANADEELRDAAAIPFIARATVLLEDLPTLEFRIGRACRVFAEGTDVESIFRHLLFAFVTLHSCHSDDVNTDARCSVSFCFSSNRFIQALIAVAIKSNLLLTPLECHQLQKRGGEQYCRTPSTVYDEVLKNQELSPAKFTRLVYHTLRWVTVMVLPDTDDETLLNCLLQLNAQSSKAMFVEPGFMAVLENLVKQSRQRRILDTLMTIHPLPGSPLCELTLFDNLTLIDEEPFVYLIRSALYCINAYANSIGRPGFPAFLEARPEFPTIQNAVLNILAHSTNGPLLREACNLARFLRNEKDQILRTILARFTLWPNSFIIYGVAVVKAFIYEANNESLINDFVRILMAPLLANPLVQSGVVIGSHELVLRAYKSVRGKLLDGLFGDIWRIDNKELLPTDLLRNCESALERYHGPVSEPLYMTLDDL</sequence>
<dbReference type="Proteomes" id="UP000019763">
    <property type="component" value="Unassembled WGS sequence"/>
</dbReference>